<gene>
    <name evidence="5" type="primary">LOC101855586</name>
</gene>
<dbReference type="InterPro" id="IPR058843">
    <property type="entry name" value="PH_DAAF9"/>
</dbReference>
<dbReference type="GeneID" id="101855586"/>
<dbReference type="RefSeq" id="XP_005106096.2">
    <property type="nucleotide sequence ID" value="XM_005106039.3"/>
</dbReference>
<evidence type="ECO:0000259" key="2">
    <source>
        <dbReference type="Pfam" id="PF25204"/>
    </source>
</evidence>
<accession>A0ABM0K0T9</accession>
<dbReference type="Pfam" id="PF26246">
    <property type="entry name" value="PH_DAAF9"/>
    <property type="match status" value="1"/>
</dbReference>
<evidence type="ECO:0000313" key="4">
    <source>
        <dbReference type="Proteomes" id="UP000694888"/>
    </source>
</evidence>
<dbReference type="PANTHER" id="PTHR33664">
    <property type="entry name" value="RCG26366"/>
    <property type="match status" value="1"/>
</dbReference>
<name>A0ABM0K0T9_APLCA</name>
<reference evidence="5" key="1">
    <citation type="submission" date="2025-08" db="UniProtKB">
        <authorList>
            <consortium name="RefSeq"/>
        </authorList>
    </citation>
    <scope>IDENTIFICATION</scope>
</reference>
<feature type="domain" description="DAAF9 CobW C-like" evidence="1">
    <location>
        <begin position="581"/>
        <end position="647"/>
    </location>
</feature>
<organism evidence="4 5">
    <name type="scientific">Aplysia californica</name>
    <name type="common">California sea hare</name>
    <dbReference type="NCBI Taxonomy" id="6500"/>
    <lineage>
        <taxon>Eukaryota</taxon>
        <taxon>Metazoa</taxon>
        <taxon>Spiralia</taxon>
        <taxon>Lophotrochozoa</taxon>
        <taxon>Mollusca</taxon>
        <taxon>Gastropoda</taxon>
        <taxon>Heterobranchia</taxon>
        <taxon>Euthyneura</taxon>
        <taxon>Tectipleura</taxon>
        <taxon>Aplysiida</taxon>
        <taxon>Aplysioidea</taxon>
        <taxon>Aplysiidae</taxon>
        <taxon>Aplysia</taxon>
    </lineage>
</organism>
<dbReference type="Pfam" id="PF25204">
    <property type="entry name" value="DAAF9_2"/>
    <property type="match status" value="1"/>
</dbReference>
<keyword evidence="4" id="KW-1185">Reference proteome</keyword>
<sequence>MMPHIYYFSPTSLHLALQARQTCMEDLTEGCSQVDTPELRSYLKDSSDVDFTLEIIGCDNSGEVVEEGEYIPVMKYICLTLHRIPPPPGCSGGEKTLMFAESFLDSRLFVRECPDVSSDFLIVTSCVPRFHLWSARGHSKKRSVSAPALPFDHWGEHLMTHDDIEMATTWPALLPPEKVVLTVWEHGLSVESHSYGSFMIHGSQMKSVSMYDGNSMTQVALLSIVLRPNATLREQLPPHLLMDFDQMGQCQILLAVSPHSKAHTQLYGSVLPQWKDNSQVPEVERPECLDGELWPVHSFLQHKLDSVSKGAVTPLKKVACTTPELFDYLQHLSMSSCLRQPINRDVFHSLTSETQKTKDYDKIIVTIITGTPGSEKERLGTLLTTYNKNVINWLVYKQPEECRVDSNFLYRSMTSAVESRNQWKLTKITRVIFIAPGFCDTSAVVGALQTHPNPNVRSEFIVGAVTVCIDPLNTFMVHNMTLPAVTAHCAQGWVNNIVFTSQTQAPSELLDHIQMLVRSINSNVALLKAENGEVKRSTDLDLIMSDSAFQEPEFEKARLLMKPVGALGRPQVWPCQPVMNDVMLRFTQPLEKHLTLIKLRNIKSSLKSHPFEGNIYYVRGYLAFSGSPTLVDLQFTPLSGKLSMVDSQSSRGAGEGTVYIISFTGVKLKEAELKTFLEACVKQKPQKKKLLTRSDLTKKDIDKVHSEHHLDELPEGWFYNGSQFVSMTGERSLKHPSLESFVQEFLDRKNADIEKFNARVDSEEYVNLFP</sequence>
<evidence type="ECO:0000259" key="3">
    <source>
        <dbReference type="Pfam" id="PF26246"/>
    </source>
</evidence>
<proteinExistence type="predicted"/>
<dbReference type="Proteomes" id="UP000694888">
    <property type="component" value="Unplaced"/>
</dbReference>
<dbReference type="InterPro" id="IPR057478">
    <property type="entry name" value="DAAF9_2"/>
</dbReference>
<feature type="domain" description="DAAF9" evidence="2">
    <location>
        <begin position="365"/>
        <end position="563"/>
    </location>
</feature>
<feature type="domain" description="DAAF9 PH" evidence="3">
    <location>
        <begin position="175"/>
        <end position="337"/>
    </location>
</feature>
<dbReference type="Pfam" id="PF23319">
    <property type="entry name" value="CobW_C_DAAF9"/>
    <property type="match status" value="1"/>
</dbReference>
<evidence type="ECO:0000313" key="5">
    <source>
        <dbReference type="RefSeq" id="XP_005106096.2"/>
    </source>
</evidence>
<dbReference type="InterPro" id="IPR056414">
    <property type="entry name" value="DAAF9_CobW_C"/>
</dbReference>
<evidence type="ECO:0000259" key="1">
    <source>
        <dbReference type="Pfam" id="PF23319"/>
    </source>
</evidence>
<dbReference type="PANTHER" id="PTHR33664:SF1">
    <property type="entry name" value="DYNEIN AXONEMAL ASSEMBLY FACTOR 9"/>
    <property type="match status" value="1"/>
</dbReference>
<dbReference type="InterPro" id="IPR040342">
    <property type="entry name" value="DNAAF9"/>
</dbReference>
<protein>
    <submittedName>
        <fullName evidence="5">Uncharacterized protein C20orf194 isoform X1</fullName>
    </submittedName>
</protein>